<dbReference type="SMART" id="SM00530">
    <property type="entry name" value="HTH_XRE"/>
    <property type="match status" value="1"/>
</dbReference>
<dbReference type="RefSeq" id="WP_346146909.1">
    <property type="nucleotide sequence ID" value="NZ_BAAAUA010000030.1"/>
</dbReference>
<dbReference type="SUPFAM" id="SSF47413">
    <property type="entry name" value="lambda repressor-like DNA-binding domains"/>
    <property type="match status" value="1"/>
</dbReference>
<evidence type="ECO:0000259" key="1">
    <source>
        <dbReference type="PROSITE" id="PS50943"/>
    </source>
</evidence>
<reference evidence="3" key="1">
    <citation type="journal article" date="2019" name="Int. J. Syst. Evol. Microbiol.">
        <title>The Global Catalogue of Microorganisms (GCM) 10K type strain sequencing project: providing services to taxonomists for standard genome sequencing and annotation.</title>
        <authorList>
            <consortium name="The Broad Institute Genomics Platform"/>
            <consortium name="The Broad Institute Genome Sequencing Center for Infectious Disease"/>
            <person name="Wu L."/>
            <person name="Ma J."/>
        </authorList>
    </citation>
    <scope>NUCLEOTIDE SEQUENCE [LARGE SCALE GENOMIC DNA]</scope>
    <source>
        <strain evidence="3">CGMCC 4.1622</strain>
    </source>
</reference>
<dbReference type="Gene3D" id="1.10.260.40">
    <property type="entry name" value="lambda repressor-like DNA-binding domains"/>
    <property type="match status" value="1"/>
</dbReference>
<keyword evidence="3" id="KW-1185">Reference proteome</keyword>
<dbReference type="Pfam" id="PF13560">
    <property type="entry name" value="HTH_31"/>
    <property type="match status" value="1"/>
</dbReference>
<evidence type="ECO:0000313" key="2">
    <source>
        <dbReference type="EMBL" id="MFC5645072.1"/>
    </source>
</evidence>
<gene>
    <name evidence="2" type="ORF">ACFPZF_27415</name>
</gene>
<name>A0ABW0VGX4_9ACTN</name>
<dbReference type="EMBL" id="JBHSOC010000061">
    <property type="protein sequence ID" value="MFC5645072.1"/>
    <property type="molecule type" value="Genomic_DNA"/>
</dbReference>
<evidence type="ECO:0000313" key="3">
    <source>
        <dbReference type="Proteomes" id="UP001596066"/>
    </source>
</evidence>
<dbReference type="Proteomes" id="UP001596066">
    <property type="component" value="Unassembled WGS sequence"/>
</dbReference>
<accession>A0ABW0VGX4</accession>
<dbReference type="InterPro" id="IPR001387">
    <property type="entry name" value="Cro/C1-type_HTH"/>
</dbReference>
<comment type="caution">
    <text evidence="2">The sequence shown here is derived from an EMBL/GenBank/DDBJ whole genome shotgun (WGS) entry which is preliminary data.</text>
</comment>
<sequence length="329" mass="35975">MDWPAVFREFRRAAKASQLTLGSLIGMPQSHVSLIENGRRKITSADLIARITEGLQVPDELRGLPAQREAHSWSPDTELSERIARASSTSRLDIRSAEWIARVLAEHRRAEDVIGGRDLWPVVRSQLDAVTQLLPGASGAVADRLLILSAEHAHWLSWVAAEEGQRGSALAWLDIAHGWAIDAGSVDMASWVTRVRSYYTLNHGDPMRALRTAEAAQRAPGDLSPAAASIAAHAAAMAAAAVGERDRSRRLAEDSYALALQAPDAEDMPGWLYWLDPVRAKLNLGDVAYAARDWSTAIDALQDGLTGLEGYPRDHAFYAARLADAQRRR</sequence>
<organism evidence="2 3">
    <name type="scientific">Kitasatospora cinereorecta</name>
    <dbReference type="NCBI Taxonomy" id="285560"/>
    <lineage>
        <taxon>Bacteria</taxon>
        <taxon>Bacillati</taxon>
        <taxon>Actinomycetota</taxon>
        <taxon>Actinomycetes</taxon>
        <taxon>Kitasatosporales</taxon>
        <taxon>Streptomycetaceae</taxon>
        <taxon>Kitasatospora</taxon>
    </lineage>
</organism>
<protein>
    <submittedName>
        <fullName evidence="2">Helix-turn-helix domain-containing protein</fullName>
    </submittedName>
</protein>
<dbReference type="CDD" id="cd00093">
    <property type="entry name" value="HTH_XRE"/>
    <property type="match status" value="1"/>
</dbReference>
<dbReference type="PROSITE" id="PS50943">
    <property type="entry name" value="HTH_CROC1"/>
    <property type="match status" value="1"/>
</dbReference>
<proteinExistence type="predicted"/>
<dbReference type="InterPro" id="IPR010982">
    <property type="entry name" value="Lambda_DNA-bd_dom_sf"/>
</dbReference>
<feature type="domain" description="HTH cro/C1-type" evidence="1">
    <location>
        <begin position="7"/>
        <end position="61"/>
    </location>
</feature>